<dbReference type="Proteomes" id="UP000316426">
    <property type="component" value="Chromosome"/>
</dbReference>
<dbReference type="GO" id="GO:0046403">
    <property type="term" value="F:polynucleotide 3'-phosphatase activity"/>
    <property type="evidence" value="ECO:0007669"/>
    <property type="project" value="TreeGrafter"/>
</dbReference>
<dbReference type="InterPro" id="IPR027417">
    <property type="entry name" value="P-loop_NTPase"/>
</dbReference>
<dbReference type="KEGG" id="bmei:Spa11_20420"/>
<dbReference type="PANTHER" id="PTHR12083">
    <property type="entry name" value="BIFUNCTIONAL POLYNUCLEOTIDE PHOSPHATASE/KINASE"/>
    <property type="match status" value="1"/>
</dbReference>
<dbReference type="Pfam" id="PF13671">
    <property type="entry name" value="AAA_33"/>
    <property type="match status" value="1"/>
</dbReference>
<protein>
    <recommendedName>
        <fullName evidence="3">Zeta toxin</fullName>
    </recommendedName>
</protein>
<reference evidence="1 2" key="1">
    <citation type="submission" date="2019-02" db="EMBL/GenBank/DDBJ databases">
        <title>Deep-cultivation of Planctomycetes and their phenomic and genomic characterization uncovers novel biology.</title>
        <authorList>
            <person name="Wiegand S."/>
            <person name="Jogler M."/>
            <person name="Boedeker C."/>
            <person name="Pinto D."/>
            <person name="Vollmers J."/>
            <person name="Rivas-Marin E."/>
            <person name="Kohn T."/>
            <person name="Peeters S.H."/>
            <person name="Heuer A."/>
            <person name="Rast P."/>
            <person name="Oberbeckmann S."/>
            <person name="Bunk B."/>
            <person name="Jeske O."/>
            <person name="Meyerdierks A."/>
            <person name="Storesund J.E."/>
            <person name="Kallscheuer N."/>
            <person name="Luecker S."/>
            <person name="Lage O.M."/>
            <person name="Pohl T."/>
            <person name="Merkel B.J."/>
            <person name="Hornburger P."/>
            <person name="Mueller R.-W."/>
            <person name="Bruemmer F."/>
            <person name="Labrenz M."/>
            <person name="Spormann A.M."/>
            <person name="Op den Camp H."/>
            <person name="Overmann J."/>
            <person name="Amann R."/>
            <person name="Jetten M.S.M."/>
            <person name="Mascher T."/>
            <person name="Medema M.H."/>
            <person name="Devos D.P."/>
            <person name="Kaster A.-K."/>
            <person name="Ovreas L."/>
            <person name="Rohde M."/>
            <person name="Galperin M.Y."/>
            <person name="Jogler C."/>
        </authorList>
    </citation>
    <scope>NUCLEOTIDE SEQUENCE [LARGE SCALE GENOMIC DNA]</scope>
    <source>
        <strain evidence="1 2">Spa11</strain>
    </source>
</reference>
<dbReference type="SUPFAM" id="SSF52540">
    <property type="entry name" value="P-loop containing nucleoside triphosphate hydrolases"/>
    <property type="match status" value="1"/>
</dbReference>
<gene>
    <name evidence="1" type="ORF">Spa11_20420</name>
</gene>
<evidence type="ECO:0008006" key="3">
    <source>
        <dbReference type="Google" id="ProtNLM"/>
    </source>
</evidence>
<name>A0A518K7S1_9BACT</name>
<organism evidence="1 2">
    <name type="scientific">Botrimarina mediterranea</name>
    <dbReference type="NCBI Taxonomy" id="2528022"/>
    <lineage>
        <taxon>Bacteria</taxon>
        <taxon>Pseudomonadati</taxon>
        <taxon>Planctomycetota</taxon>
        <taxon>Planctomycetia</taxon>
        <taxon>Pirellulales</taxon>
        <taxon>Lacipirellulaceae</taxon>
        <taxon>Botrimarina</taxon>
    </lineage>
</organism>
<dbReference type="GO" id="GO:0003690">
    <property type="term" value="F:double-stranded DNA binding"/>
    <property type="evidence" value="ECO:0007669"/>
    <property type="project" value="TreeGrafter"/>
</dbReference>
<accession>A0A518K7S1</accession>
<dbReference type="AlphaFoldDB" id="A0A518K7S1"/>
<keyword evidence="2" id="KW-1185">Reference proteome</keyword>
<evidence type="ECO:0000313" key="1">
    <source>
        <dbReference type="EMBL" id="QDV73843.1"/>
    </source>
</evidence>
<proteinExistence type="predicted"/>
<dbReference type="GO" id="GO:0006281">
    <property type="term" value="P:DNA repair"/>
    <property type="evidence" value="ECO:0007669"/>
    <property type="project" value="TreeGrafter"/>
</dbReference>
<dbReference type="Gene3D" id="3.40.50.300">
    <property type="entry name" value="P-loop containing nucleotide triphosphate hydrolases"/>
    <property type="match status" value="1"/>
</dbReference>
<evidence type="ECO:0000313" key="2">
    <source>
        <dbReference type="Proteomes" id="UP000316426"/>
    </source>
</evidence>
<dbReference type="PANTHER" id="PTHR12083:SF9">
    <property type="entry name" value="BIFUNCTIONAL POLYNUCLEOTIDE PHOSPHATASE_KINASE"/>
    <property type="match status" value="1"/>
</dbReference>
<dbReference type="InterPro" id="IPR017101">
    <property type="entry name" value="P-loop_ATP/GTP-bd_All4644_prd"/>
</dbReference>
<dbReference type="EMBL" id="CP036349">
    <property type="protein sequence ID" value="QDV73843.1"/>
    <property type="molecule type" value="Genomic_DNA"/>
</dbReference>
<sequence length="149" mass="16795">METVVLIGLQASGKSSFCREYLFESHVRINMDMLRTRYREKLLIAACHEAKQPYVVDNTNPTRAERVGYIQAAKAAGFRVAGYYFASKVEDCKLRNSRRPATKIVPLKGLLGTFSKLQLPEKEEGFDELHYVSIAEDGGFAVSVWSNEV</sequence>
<dbReference type="PIRSF" id="PIRSF037081">
    <property type="entry name" value="P-loop_All4644_prd"/>
    <property type="match status" value="1"/>
</dbReference>
<dbReference type="RefSeq" id="WP_145111534.1">
    <property type="nucleotide sequence ID" value="NZ_CP036349.1"/>
</dbReference>
<dbReference type="GO" id="GO:0046404">
    <property type="term" value="F:ATP-dependent polydeoxyribonucleotide 5'-hydroxyl-kinase activity"/>
    <property type="evidence" value="ECO:0007669"/>
    <property type="project" value="TreeGrafter"/>
</dbReference>